<accession>A0A5S5CG07</accession>
<name>A0A5S5CG07_9BACL</name>
<proteinExistence type="predicted"/>
<reference evidence="1 2" key="1">
    <citation type="submission" date="2019-07" db="EMBL/GenBank/DDBJ databases">
        <title>Genomic Encyclopedia of Type Strains, Phase III (KMG-III): the genomes of soil and plant-associated and newly described type strains.</title>
        <authorList>
            <person name="Whitman W."/>
        </authorList>
    </citation>
    <scope>NUCLEOTIDE SEQUENCE [LARGE SCALE GENOMIC DNA]</scope>
    <source>
        <strain evidence="1 2">BL24</strain>
    </source>
</reference>
<evidence type="ECO:0000313" key="1">
    <source>
        <dbReference type="EMBL" id="TYP78265.1"/>
    </source>
</evidence>
<evidence type="ECO:0000313" key="2">
    <source>
        <dbReference type="Proteomes" id="UP000323257"/>
    </source>
</evidence>
<keyword evidence="2" id="KW-1185">Reference proteome</keyword>
<organism evidence="1 2">
    <name type="scientific">Paenibacillus methanolicus</name>
    <dbReference type="NCBI Taxonomy" id="582686"/>
    <lineage>
        <taxon>Bacteria</taxon>
        <taxon>Bacillati</taxon>
        <taxon>Bacillota</taxon>
        <taxon>Bacilli</taxon>
        <taxon>Bacillales</taxon>
        <taxon>Paenibacillaceae</taxon>
        <taxon>Paenibacillus</taxon>
    </lineage>
</organism>
<dbReference type="AlphaFoldDB" id="A0A5S5CG07"/>
<sequence>MKRTIDVRLVIAQLGLEHQYPELRRHLDDWIANGELTGGCGELEMHSAEQGPLIRRDAS</sequence>
<dbReference type="RefSeq" id="WP_148928703.1">
    <property type="nucleotide sequence ID" value="NZ_VNHS01000002.1"/>
</dbReference>
<comment type="caution">
    <text evidence="1">The sequence shown here is derived from an EMBL/GenBank/DDBJ whole genome shotgun (WGS) entry which is preliminary data.</text>
</comment>
<dbReference type="EMBL" id="VNHS01000002">
    <property type="protein sequence ID" value="TYP78265.1"/>
    <property type="molecule type" value="Genomic_DNA"/>
</dbReference>
<protein>
    <submittedName>
        <fullName evidence="1">Uncharacterized protein</fullName>
    </submittedName>
</protein>
<dbReference type="Proteomes" id="UP000323257">
    <property type="component" value="Unassembled WGS sequence"/>
</dbReference>
<gene>
    <name evidence="1" type="ORF">BCM02_102842</name>
</gene>